<dbReference type="PANTHER" id="PTHR10188:SF6">
    <property type="entry name" value="N(4)-(BETA-N-ACETYLGLUCOSAMINYL)-L-ASPARAGINASE"/>
    <property type="match status" value="1"/>
</dbReference>
<comment type="catalytic activity">
    <reaction evidence="5">
        <text>N(4)-(beta-N-acetyl-D-glucosaminyl)-L-asparagine + H2O = N-acetyl-beta-D-glucosaminylamine + L-aspartate + H(+)</text>
        <dbReference type="Rhea" id="RHEA:11544"/>
        <dbReference type="ChEBI" id="CHEBI:15377"/>
        <dbReference type="ChEBI" id="CHEBI:15378"/>
        <dbReference type="ChEBI" id="CHEBI:15947"/>
        <dbReference type="ChEBI" id="CHEBI:29991"/>
        <dbReference type="ChEBI" id="CHEBI:58080"/>
        <dbReference type="EC" id="3.5.1.26"/>
    </reaction>
</comment>
<dbReference type="OrthoDB" id="188713at2759"/>
<dbReference type="GO" id="GO:0003948">
    <property type="term" value="F:N4-(beta-N-acetylglucosaminyl)-L-asparaginase activity"/>
    <property type="evidence" value="ECO:0007669"/>
    <property type="project" value="UniProtKB-EC"/>
</dbReference>
<dbReference type="Proteomes" id="UP000515163">
    <property type="component" value="Unplaced"/>
</dbReference>
<evidence type="ECO:0000256" key="3">
    <source>
        <dbReference type="ARBA" id="ARBA00022801"/>
    </source>
</evidence>
<dbReference type="InterPro" id="IPR029055">
    <property type="entry name" value="Ntn_hydrolases_N"/>
</dbReference>
<name>A0A6P8IA50_ACTTE</name>
<dbReference type="InParanoid" id="A0A6P8IA50"/>
<gene>
    <name evidence="16" type="primary">LOC116300269</name>
</gene>
<evidence type="ECO:0000256" key="11">
    <source>
        <dbReference type="PIRSR" id="PIRSR600246-1"/>
    </source>
</evidence>
<evidence type="ECO:0000256" key="12">
    <source>
        <dbReference type="PIRSR" id="PIRSR600246-2"/>
    </source>
</evidence>
<feature type="active site" description="Nucleophile" evidence="11">
    <location>
        <position position="210"/>
    </location>
</feature>
<evidence type="ECO:0000256" key="8">
    <source>
        <dbReference type="ARBA" id="ARBA00078726"/>
    </source>
</evidence>
<evidence type="ECO:0000256" key="13">
    <source>
        <dbReference type="PIRSR" id="PIRSR600246-3"/>
    </source>
</evidence>
<dbReference type="Gene3D" id="3.60.20.30">
    <property type="entry name" value="(Glycosyl)asparaginase"/>
    <property type="match status" value="1"/>
</dbReference>
<evidence type="ECO:0000256" key="1">
    <source>
        <dbReference type="ARBA" id="ARBA00010872"/>
    </source>
</evidence>
<dbReference type="RefSeq" id="XP_031564963.1">
    <property type="nucleotide sequence ID" value="XM_031709103.1"/>
</dbReference>
<keyword evidence="15" id="KW-1185">Reference proteome</keyword>
<dbReference type="GeneID" id="116300269"/>
<dbReference type="Pfam" id="PF01112">
    <property type="entry name" value="Asparaginase_2"/>
    <property type="match status" value="1"/>
</dbReference>
<dbReference type="GO" id="GO:0006508">
    <property type="term" value="P:proteolysis"/>
    <property type="evidence" value="ECO:0007669"/>
    <property type="project" value="UniProtKB-KW"/>
</dbReference>
<accession>A0A6P8IA50</accession>
<comment type="function">
    <text evidence="6">Cleaves the GlcNAc-Asn bond which joins oligosaccharides to the peptide of asparagine-linked glycoproteins.</text>
</comment>
<sequence>MKSIVFSICFWSLVIFKVNDAVFSESLPIVINTWGPPFTNATLKAWEVINTKGSSSLDAVEAGCTECEVEQCDGTVGYGGSPNEDGETTLDAMIMDGVTHDVGAVGCLKDIKNAIGVARSVMKYTKETFLVGEDATKFAKDMGFKEESLSTNNSIDLWKSWKKKNCQPNFRQNVVPDPIKSCGPYKPVKEKRVQNLDKTNHDIDENNHDTIGMVVIDADGNMAGGTSTNGASHKVPGRVGDSPIPGAGAYVDNDVGGAAATGDGDIMMRFLPSLVAVEYMRQGKSPTQAAELAMSRIAKYYPKFNGGLVAVNKAGEYGGAAHGWTFFKYSVVSPKLGGKVTVVPVKPL</sequence>
<dbReference type="FunFam" id="3.60.20.30:FF:000003">
    <property type="entry name" value="N(4)-(Beta-N-acetylglucosaminyl)-L-asparaginase isoform X1"/>
    <property type="match status" value="1"/>
</dbReference>
<dbReference type="KEGG" id="aten:116300269"/>
<dbReference type="CDD" id="cd04513">
    <property type="entry name" value="Glycosylasparaginase"/>
    <property type="match status" value="1"/>
</dbReference>
<feature type="site" description="Cleavage; by autolysis" evidence="13">
    <location>
        <begin position="209"/>
        <end position="210"/>
    </location>
</feature>
<evidence type="ECO:0000256" key="9">
    <source>
        <dbReference type="ARBA" id="ARBA00079301"/>
    </source>
</evidence>
<keyword evidence="14" id="KW-0732">Signal</keyword>
<evidence type="ECO:0000256" key="14">
    <source>
        <dbReference type="SAM" id="SignalP"/>
    </source>
</evidence>
<evidence type="ECO:0000256" key="4">
    <source>
        <dbReference type="ARBA" id="ARBA00022813"/>
    </source>
</evidence>
<dbReference type="EC" id="3.5.1.26" evidence="7"/>
<proteinExistence type="inferred from homology"/>
<dbReference type="GO" id="GO:0005764">
    <property type="term" value="C:lysosome"/>
    <property type="evidence" value="ECO:0007669"/>
    <property type="project" value="TreeGrafter"/>
</dbReference>
<evidence type="ECO:0000256" key="10">
    <source>
        <dbReference type="ARBA" id="ARBA00080645"/>
    </source>
</evidence>
<keyword evidence="3" id="KW-0378">Hydrolase</keyword>
<keyword evidence="4" id="KW-0068">Autocatalytic cleavage</keyword>
<evidence type="ECO:0000313" key="16">
    <source>
        <dbReference type="RefSeq" id="XP_031564963.1"/>
    </source>
</evidence>
<evidence type="ECO:0000256" key="5">
    <source>
        <dbReference type="ARBA" id="ARBA00050421"/>
    </source>
</evidence>
<reference evidence="16" key="1">
    <citation type="submission" date="2025-08" db="UniProtKB">
        <authorList>
            <consortium name="RefSeq"/>
        </authorList>
    </citation>
    <scope>IDENTIFICATION</scope>
    <source>
        <tissue evidence="16">Tentacle</tissue>
    </source>
</reference>
<organism evidence="15 16">
    <name type="scientific">Actinia tenebrosa</name>
    <name type="common">Australian red waratah sea anemone</name>
    <dbReference type="NCBI Taxonomy" id="6105"/>
    <lineage>
        <taxon>Eukaryota</taxon>
        <taxon>Metazoa</taxon>
        <taxon>Cnidaria</taxon>
        <taxon>Anthozoa</taxon>
        <taxon>Hexacorallia</taxon>
        <taxon>Actiniaria</taxon>
        <taxon>Actiniidae</taxon>
        <taxon>Actinia</taxon>
    </lineage>
</organism>
<dbReference type="AlphaFoldDB" id="A0A6P8IA50"/>
<dbReference type="PANTHER" id="PTHR10188">
    <property type="entry name" value="L-ASPARAGINASE"/>
    <property type="match status" value="1"/>
</dbReference>
<feature type="chain" id="PRO_5027991276" description="N(4)-(beta-N-acetylglucosaminyl)-L-asparaginase" evidence="14">
    <location>
        <begin position="22"/>
        <end position="348"/>
    </location>
</feature>
<feature type="binding site" evidence="12">
    <location>
        <begin position="261"/>
        <end position="264"/>
    </location>
    <ligand>
        <name>substrate</name>
    </ligand>
</feature>
<dbReference type="InterPro" id="IPR000246">
    <property type="entry name" value="Peptidase_T2"/>
</dbReference>
<keyword evidence="2" id="KW-0645">Protease</keyword>
<comment type="similarity">
    <text evidence="1">Belongs to the Ntn-hydrolase family.</text>
</comment>
<evidence type="ECO:0000256" key="7">
    <source>
        <dbReference type="ARBA" id="ARBA00066729"/>
    </source>
</evidence>
<protein>
    <recommendedName>
        <fullName evidence="7">N(4)-(beta-N-acetylglucosaminyl)-L-asparaginase</fullName>
        <ecNumber evidence="7">3.5.1.26</ecNumber>
    </recommendedName>
    <alternativeName>
        <fullName evidence="9">Aspartylglucosaminidase</fullName>
    </alternativeName>
    <alternativeName>
        <fullName evidence="8">Glycosylasparaginase</fullName>
    </alternativeName>
    <alternativeName>
        <fullName evidence="10">N4-(N-acetyl-beta-glucosaminyl)-L-asparagine amidase</fullName>
    </alternativeName>
</protein>
<feature type="binding site" evidence="12">
    <location>
        <begin position="238"/>
        <end position="241"/>
    </location>
    <ligand>
        <name>substrate</name>
    </ligand>
</feature>
<dbReference type="SUPFAM" id="SSF56235">
    <property type="entry name" value="N-terminal nucleophile aminohydrolases (Ntn hydrolases)"/>
    <property type="match status" value="1"/>
</dbReference>
<evidence type="ECO:0000256" key="2">
    <source>
        <dbReference type="ARBA" id="ARBA00022670"/>
    </source>
</evidence>
<dbReference type="GO" id="GO:0008233">
    <property type="term" value="F:peptidase activity"/>
    <property type="evidence" value="ECO:0007669"/>
    <property type="project" value="UniProtKB-KW"/>
</dbReference>
<evidence type="ECO:0000313" key="15">
    <source>
        <dbReference type="Proteomes" id="UP000515163"/>
    </source>
</evidence>
<dbReference type="FunCoup" id="A0A6P8IA50">
    <property type="interactions" value="378"/>
</dbReference>
<evidence type="ECO:0000256" key="6">
    <source>
        <dbReference type="ARBA" id="ARBA00053295"/>
    </source>
</evidence>
<feature type="signal peptide" evidence="14">
    <location>
        <begin position="1"/>
        <end position="21"/>
    </location>
</feature>